<name>A0AA38HDJ7_9TREE</name>
<dbReference type="Proteomes" id="UP001164286">
    <property type="component" value="Unassembled WGS sequence"/>
</dbReference>
<organism evidence="2 3">
    <name type="scientific">Dioszegia hungarica</name>
    <dbReference type="NCBI Taxonomy" id="4972"/>
    <lineage>
        <taxon>Eukaryota</taxon>
        <taxon>Fungi</taxon>
        <taxon>Dikarya</taxon>
        <taxon>Basidiomycota</taxon>
        <taxon>Agaricomycotina</taxon>
        <taxon>Tremellomycetes</taxon>
        <taxon>Tremellales</taxon>
        <taxon>Bulleribasidiaceae</taxon>
        <taxon>Dioszegia</taxon>
    </lineage>
</organism>
<reference evidence="2" key="1">
    <citation type="journal article" date="2022" name="G3 (Bethesda)">
        <title>High quality genome of the basidiomycete yeast Dioszegia hungarica PDD-24b-2 isolated from cloud water.</title>
        <authorList>
            <person name="Jarrige D."/>
            <person name="Haridas S."/>
            <person name="Bleykasten-Grosshans C."/>
            <person name="Joly M."/>
            <person name="Nadalig T."/>
            <person name="Sancelme M."/>
            <person name="Vuilleumier S."/>
            <person name="Grigoriev I.V."/>
            <person name="Amato P."/>
            <person name="Bringel F."/>
        </authorList>
    </citation>
    <scope>NUCLEOTIDE SEQUENCE</scope>
    <source>
        <strain evidence="2">PDD-24b-2</strain>
    </source>
</reference>
<dbReference type="GeneID" id="77727538"/>
<evidence type="ECO:0000313" key="2">
    <source>
        <dbReference type="EMBL" id="KAI9638062.1"/>
    </source>
</evidence>
<keyword evidence="3" id="KW-1185">Reference proteome</keyword>
<dbReference type="RefSeq" id="XP_052947839.1">
    <property type="nucleotide sequence ID" value="XM_053088333.1"/>
</dbReference>
<evidence type="ECO:0000256" key="1">
    <source>
        <dbReference type="SAM" id="MobiDB-lite"/>
    </source>
</evidence>
<feature type="region of interest" description="Disordered" evidence="1">
    <location>
        <begin position="866"/>
        <end position="898"/>
    </location>
</feature>
<proteinExistence type="predicted"/>
<accession>A0AA38HDJ7</accession>
<comment type="caution">
    <text evidence="2">The sequence shown here is derived from an EMBL/GenBank/DDBJ whole genome shotgun (WGS) entry which is preliminary data.</text>
</comment>
<gene>
    <name evidence="2" type="ORF">MKK02DRAFT_31570</name>
</gene>
<protein>
    <submittedName>
        <fullName evidence="2">Uncharacterized protein</fullName>
    </submittedName>
</protein>
<dbReference type="AlphaFoldDB" id="A0AA38HDJ7"/>
<sequence length="914" mass="101758">MPHSPELFGMGSRTRRRTHTSHSPYCRCAYSVPCRGSYAVPSSSPSSLATELSLRSRISNIGHLKHLDLKEDRVRKGLVRRAQTQHCSVLKWALLGATRAPTKAAPHPLFPALHHIESRGDGYIHSTEDAVYGLDNDEEEHHTQLGQILHLYINLERIPAAQVIDAGARSRKKRQVSPRFNICLGALGATGRAHPCNGGVRIIRDWIKGLSNRKAVHDICFHTDNPLELISCIIPKIKWPTGTLTIRNRRQYDITGSRTGHLMLKGEVDYYTELFKKIRSAIPSPGTNERVELYGAFQAGHNVDEQVREELRRLAYDKLRNDIGMNHRPTVLWRSGSDRSDTKGLYVIVREERHRVTAKRLEKTGNRGLLPLSPVNVNIMGYLHAGGKSRALIMRLRLLLRVRGRKTTFELQTGPSLLAEQAICTAAATPRIGYILDIAQASALPTTNPCRHIQGFPPSSTFLSMRTELNASLSPHFFPLRYLTHHSPRYPAFITRLAVHRYLSRTNISPPLSNPFQSFPITPPIMDPLLTPRLPVELVTHICDILRVRADSSALCAILRSSSVFYDIAAPKIYRRVRLSQANIQMFLLGMALIREGDSPARGIDCRPFGDPASGDGGPLGKEKHPDELRWEGKVQLFRYIEELQITGLFDADKEDGEGYDHGDIAKWAFGKSSYRRTSSLSLPDRLLPSLRRIELHAVNTGCQQPALQLDLRRHAVSPDGTTFRGSDLCVRAHSNLSLLDTPKARLAPSFPPKGTARYYVDESTGPPGPGAPASGTDTDPAIRAWRNLYLRSGANKYRLRVFGAFRNQASESDERSVRDATIADLTGYGGKHLREVADAPLADRRGGLWFAPSGYMEGCMCGEATQGRSERRPNSATQPSANALHRHRRPLGSPKAADLSRISLASTMITVYR</sequence>
<evidence type="ECO:0000313" key="3">
    <source>
        <dbReference type="Proteomes" id="UP001164286"/>
    </source>
</evidence>
<dbReference type="EMBL" id="JAKWFO010000003">
    <property type="protein sequence ID" value="KAI9638062.1"/>
    <property type="molecule type" value="Genomic_DNA"/>
</dbReference>